<keyword evidence="1" id="KW-0418">Kinase</keyword>
<keyword evidence="1" id="KW-0808">Transferase</keyword>
<evidence type="ECO:0000313" key="2">
    <source>
        <dbReference type="Proteomes" id="UP000199475"/>
    </source>
</evidence>
<dbReference type="Gene3D" id="3.40.50.300">
    <property type="entry name" value="P-loop containing nucleotide triphosphate hydrolases"/>
    <property type="match status" value="1"/>
</dbReference>
<dbReference type="RefSeq" id="WP_093253431.1">
    <property type="nucleotide sequence ID" value="NZ_FNGP01000006.1"/>
</dbReference>
<proteinExistence type="predicted"/>
<accession>A0A1G9MWP4</accession>
<evidence type="ECO:0000313" key="1">
    <source>
        <dbReference type="EMBL" id="SDL78543.1"/>
    </source>
</evidence>
<reference evidence="1 2" key="1">
    <citation type="submission" date="2016-10" db="EMBL/GenBank/DDBJ databases">
        <authorList>
            <person name="de Groot N.N."/>
        </authorList>
    </citation>
    <scope>NUCLEOTIDE SEQUENCE [LARGE SCALE GENOMIC DNA]</scope>
    <source>
        <strain evidence="1 2">CGMCC 1.9159</strain>
    </source>
</reference>
<name>A0A1G9MWP4_9ACTN</name>
<dbReference type="STRING" id="686624.SAMN04488242_2793"/>
<dbReference type="OrthoDB" id="3237545at2"/>
<gene>
    <name evidence="1" type="ORF">SAMN04488242_2793</name>
</gene>
<dbReference type="InterPro" id="IPR027417">
    <property type="entry name" value="P-loop_NTPase"/>
</dbReference>
<dbReference type="Proteomes" id="UP000199475">
    <property type="component" value="Unassembled WGS sequence"/>
</dbReference>
<protein>
    <submittedName>
        <fullName evidence="1">Uridine kinase</fullName>
    </submittedName>
</protein>
<organism evidence="1 2">
    <name type="scientific">Tessaracoccus oleiagri</name>
    <dbReference type="NCBI Taxonomy" id="686624"/>
    <lineage>
        <taxon>Bacteria</taxon>
        <taxon>Bacillati</taxon>
        <taxon>Actinomycetota</taxon>
        <taxon>Actinomycetes</taxon>
        <taxon>Propionibacteriales</taxon>
        <taxon>Propionibacteriaceae</taxon>
        <taxon>Tessaracoccus</taxon>
    </lineage>
</organism>
<dbReference type="EMBL" id="FNGP01000006">
    <property type="protein sequence ID" value="SDL78543.1"/>
    <property type="molecule type" value="Genomic_DNA"/>
</dbReference>
<dbReference type="GO" id="GO:0016301">
    <property type="term" value="F:kinase activity"/>
    <property type="evidence" value="ECO:0007669"/>
    <property type="project" value="UniProtKB-KW"/>
</dbReference>
<dbReference type="SUPFAM" id="SSF52540">
    <property type="entry name" value="P-loop containing nucleoside triphosphate hydrolases"/>
    <property type="match status" value="1"/>
</dbReference>
<sequence length="162" mass="18080">MILAIDGFGASGKSVLAARLAEQFAGNVVALDDFTRPGTPTWEHERFVDEVLTPLRAGRGAAYRPWRYDQDAPSPTVHLPPGGLLIVEGVSALALAAVALAGEWWDLSVWVDADEDLRRARIAERDGEALLPLWREQWWPSEQRYFADESPLERADFVLRAR</sequence>
<keyword evidence="2" id="KW-1185">Reference proteome</keyword>
<dbReference type="AlphaFoldDB" id="A0A1G9MWP4"/>